<gene>
    <name evidence="2" type="ORF">C3K47_09875</name>
</gene>
<evidence type="ECO:0000256" key="1">
    <source>
        <dbReference type="SAM" id="Phobius"/>
    </source>
</evidence>
<dbReference type="EMBL" id="PQVF01000006">
    <property type="protein sequence ID" value="POY36668.1"/>
    <property type="molecule type" value="Genomic_DNA"/>
</dbReference>
<keyword evidence="1" id="KW-0472">Membrane</keyword>
<sequence>MKQTLLIPAVACLFSLITGTCLKFFELPGANMLILLSSVLLMGLILLFTYSLIKVASEAEKIK</sequence>
<name>A0A2S5A242_9SPHI</name>
<organism evidence="2 3">
    <name type="scientific">Solitalea longa</name>
    <dbReference type="NCBI Taxonomy" id="2079460"/>
    <lineage>
        <taxon>Bacteria</taxon>
        <taxon>Pseudomonadati</taxon>
        <taxon>Bacteroidota</taxon>
        <taxon>Sphingobacteriia</taxon>
        <taxon>Sphingobacteriales</taxon>
        <taxon>Sphingobacteriaceae</taxon>
        <taxon>Solitalea</taxon>
    </lineage>
</organism>
<dbReference type="Proteomes" id="UP000236893">
    <property type="component" value="Unassembled WGS sequence"/>
</dbReference>
<evidence type="ECO:0000313" key="2">
    <source>
        <dbReference type="EMBL" id="POY36668.1"/>
    </source>
</evidence>
<comment type="caution">
    <text evidence="2">The sequence shown here is derived from an EMBL/GenBank/DDBJ whole genome shotgun (WGS) entry which is preliminary data.</text>
</comment>
<dbReference type="AlphaFoldDB" id="A0A2S5A242"/>
<keyword evidence="1" id="KW-0812">Transmembrane</keyword>
<proteinExistence type="predicted"/>
<reference evidence="2 3" key="1">
    <citation type="submission" date="2018-01" db="EMBL/GenBank/DDBJ databases">
        <authorList>
            <person name="Gaut B.S."/>
            <person name="Morton B.R."/>
            <person name="Clegg M.T."/>
            <person name="Duvall M.R."/>
        </authorList>
    </citation>
    <scope>NUCLEOTIDE SEQUENCE [LARGE SCALE GENOMIC DNA]</scope>
    <source>
        <strain evidence="2 3">HR-AV</strain>
    </source>
</reference>
<dbReference type="RefSeq" id="WP_103788971.1">
    <property type="nucleotide sequence ID" value="NZ_PQVF01000006.1"/>
</dbReference>
<accession>A0A2S5A242</accession>
<feature type="transmembrane region" description="Helical" evidence="1">
    <location>
        <begin position="29"/>
        <end position="53"/>
    </location>
</feature>
<evidence type="ECO:0000313" key="3">
    <source>
        <dbReference type="Proteomes" id="UP000236893"/>
    </source>
</evidence>
<keyword evidence="1" id="KW-1133">Transmembrane helix</keyword>
<protein>
    <submittedName>
        <fullName evidence="2">Uncharacterized protein</fullName>
    </submittedName>
</protein>
<keyword evidence="3" id="KW-1185">Reference proteome</keyword>